<evidence type="ECO:0000313" key="3">
    <source>
        <dbReference type="Proteomes" id="UP000005778"/>
    </source>
</evidence>
<dbReference type="PANTHER" id="PTHR21015:SF22">
    <property type="entry name" value="GLYCOSYLTRANSFERASE"/>
    <property type="match status" value="1"/>
</dbReference>
<organism evidence="2 3">
    <name type="scientific">Desulfobacter postgatei 2ac9</name>
    <dbReference type="NCBI Taxonomy" id="879212"/>
    <lineage>
        <taxon>Bacteria</taxon>
        <taxon>Pseudomonadati</taxon>
        <taxon>Thermodesulfobacteriota</taxon>
        <taxon>Desulfobacteria</taxon>
        <taxon>Desulfobacterales</taxon>
        <taxon>Desulfobacteraceae</taxon>
        <taxon>Desulfobacter</taxon>
    </lineage>
</organism>
<dbReference type="PANTHER" id="PTHR21015">
    <property type="entry name" value="UDP-N-ACETYLGLUCOSAMINE--N-ACETYLMURAMYL-(PENTAPEPTIDE) PYROPHOSPHORYL-UNDECAPRENOL N-ACETYLGLUCOSAMINE TRANSFERASE 1"/>
    <property type="match status" value="1"/>
</dbReference>
<dbReference type="GO" id="GO:0016758">
    <property type="term" value="F:hexosyltransferase activity"/>
    <property type="evidence" value="ECO:0007669"/>
    <property type="project" value="UniProtKB-ARBA"/>
</dbReference>
<dbReference type="HOGENOM" id="CLU_692271_0_0_7"/>
<evidence type="ECO:0000259" key="1">
    <source>
        <dbReference type="Pfam" id="PF06722"/>
    </source>
</evidence>
<dbReference type="AlphaFoldDB" id="I5B2U3"/>
<dbReference type="GO" id="GO:0008194">
    <property type="term" value="F:UDP-glycosyltransferase activity"/>
    <property type="evidence" value="ECO:0007669"/>
    <property type="project" value="InterPro"/>
</dbReference>
<dbReference type="CDD" id="cd03784">
    <property type="entry name" value="GT1_Gtf-like"/>
    <property type="match status" value="1"/>
</dbReference>
<gene>
    <name evidence="2" type="ORF">DespoDRAFT_01900</name>
</gene>
<keyword evidence="3" id="KW-1185">Reference proteome</keyword>
<dbReference type="eggNOG" id="COG1819">
    <property type="taxonomic scope" value="Bacteria"/>
</dbReference>
<evidence type="ECO:0000313" key="2">
    <source>
        <dbReference type="EMBL" id="EIM63806.1"/>
    </source>
</evidence>
<name>I5B2U3_9BACT</name>
<dbReference type="STRING" id="879212.DespoDRAFT_01900"/>
<dbReference type="Pfam" id="PF06722">
    <property type="entry name" value="EryCIII-like_C"/>
    <property type="match status" value="1"/>
</dbReference>
<proteinExistence type="predicted"/>
<dbReference type="RefSeq" id="WP_004073116.1">
    <property type="nucleotide sequence ID" value="NZ_CM001488.1"/>
</dbReference>
<sequence length="415" mass="47301">MTRPNILILPYMPTLSHTSRPLEIAKLLRADGCNVLFAGFNTNKSKFSFIEKEGFKCLALFEPDPDTLFTNIRNGKMKFVSALTLDQIVKADINLFKKVAPDLILSDGRFSAMISTQIADIPHVAVVNASSTEYRSIPYIPFFEKIFPLWMREHKNFRQFCDKMNLKIEMAVFDNAMNHFKRLSKKYNLKLPVTATNCLAGKDLTLLADIPEYFPVKNQPDNYHYIGPITWKRSVNTPKPRWWPLPETDKPKIYLTMGTTGENNLFSLIYNYLKKSDFITIITTGSQNDQFKTIPGRIYVEDYIDGEAVLKKSDLVICHGGNGTIYQAIGKVTPIIGIPTIPDQDFNMRRVEALGVGIRIPIKTILKKPDILMDKIQTILTNKDYFKKNLYKLQTSLKKYTGADIAADLIQSYLS</sequence>
<dbReference type="InterPro" id="IPR010610">
    <property type="entry name" value="EryCIII-like_C"/>
</dbReference>
<reference evidence="2 3" key="2">
    <citation type="submission" date="2012-02" db="EMBL/GenBank/DDBJ databases">
        <title>Improved High-Quality Draft sequence of Desulfobacter postgatei 2ac9.</title>
        <authorList>
            <consortium name="US DOE Joint Genome Institute"/>
            <person name="Lucas S."/>
            <person name="Han J."/>
            <person name="Lapidus A."/>
            <person name="Cheng J.-F."/>
            <person name="Goodwin L."/>
            <person name="Pitluck S."/>
            <person name="Peters L."/>
            <person name="Ovchinnikova G."/>
            <person name="Held B."/>
            <person name="Detter J.C."/>
            <person name="Han C."/>
            <person name="Tapia R."/>
            <person name="Land M."/>
            <person name="Hauser L."/>
            <person name="Kyrpides N."/>
            <person name="Ivanova N."/>
            <person name="Pagani I."/>
            <person name="Orellana R."/>
            <person name="Lovley D."/>
            <person name="Woyke T."/>
        </authorList>
    </citation>
    <scope>NUCLEOTIDE SEQUENCE [LARGE SCALE GENOMIC DNA]</scope>
    <source>
        <strain evidence="2 3">2ac9</strain>
    </source>
</reference>
<dbReference type="Proteomes" id="UP000005778">
    <property type="component" value="Chromosome"/>
</dbReference>
<dbReference type="Gene3D" id="3.40.50.2000">
    <property type="entry name" value="Glycogen Phosphorylase B"/>
    <property type="match status" value="2"/>
</dbReference>
<protein>
    <submittedName>
        <fullName evidence="2">Glycosyl transferase, UDP-glucuronosyltransferase</fullName>
    </submittedName>
</protein>
<dbReference type="EMBL" id="CM001488">
    <property type="protein sequence ID" value="EIM63806.1"/>
    <property type="molecule type" value="Genomic_DNA"/>
</dbReference>
<keyword evidence="2" id="KW-0808">Transferase</keyword>
<reference evidence="2 3" key="1">
    <citation type="submission" date="2011-09" db="EMBL/GenBank/DDBJ databases">
        <authorList>
            <consortium name="US DOE Joint Genome Institute (JGI-PGF)"/>
            <person name="Lucas S."/>
            <person name="Han J."/>
            <person name="Lapidus A."/>
            <person name="Cheng J.-F."/>
            <person name="Goodwin L."/>
            <person name="Pitluck S."/>
            <person name="Peters L."/>
            <person name="Land M.L."/>
            <person name="Hauser L."/>
            <person name="Orellana R."/>
            <person name="Lovley D."/>
            <person name="Woyke T.J."/>
        </authorList>
    </citation>
    <scope>NUCLEOTIDE SEQUENCE [LARGE SCALE GENOMIC DNA]</scope>
    <source>
        <strain evidence="2 3">2ac9</strain>
    </source>
</reference>
<dbReference type="OrthoDB" id="764352at2"/>
<dbReference type="SUPFAM" id="SSF53756">
    <property type="entry name" value="UDP-Glycosyltransferase/glycogen phosphorylase"/>
    <property type="match status" value="1"/>
</dbReference>
<dbReference type="InterPro" id="IPR002213">
    <property type="entry name" value="UDP_glucos_trans"/>
</dbReference>
<feature type="domain" description="Erythromycin biosynthesis protein CIII-like C-terminal" evidence="1">
    <location>
        <begin position="281"/>
        <end position="389"/>
    </location>
</feature>
<accession>I5B2U3</accession>